<reference evidence="1 2" key="1">
    <citation type="submission" date="2018-07" db="EMBL/GenBank/DDBJ databases">
        <title>a novel species of Sphingomonas isolated from the rhizosphere soil of Araceae plant.</title>
        <authorList>
            <person name="Zhiyong W."/>
            <person name="Qinglan Z."/>
            <person name="Zhiwei F."/>
            <person name="Ding X."/>
            <person name="Gejiao W."/>
            <person name="Shixue Z."/>
        </authorList>
    </citation>
    <scope>NUCLEOTIDE SEQUENCE [LARGE SCALE GENOMIC DNA]</scope>
    <source>
        <strain evidence="1 2">WZY 27</strain>
    </source>
</reference>
<dbReference type="OrthoDB" id="9815326at2"/>
<evidence type="ECO:0000313" key="2">
    <source>
        <dbReference type="Proteomes" id="UP000253918"/>
    </source>
</evidence>
<name>A0A369W061_9SPHN</name>
<dbReference type="InterPro" id="IPR011227">
    <property type="entry name" value="UCP029730"/>
</dbReference>
<protein>
    <submittedName>
        <fullName evidence="1">N-formylglutamate amidohydrolase</fullName>
    </submittedName>
</protein>
<keyword evidence="2" id="KW-1185">Reference proteome</keyword>
<dbReference type="Pfam" id="PF05013">
    <property type="entry name" value="FGase"/>
    <property type="match status" value="1"/>
</dbReference>
<dbReference type="AlphaFoldDB" id="A0A369W061"/>
<gene>
    <name evidence="1" type="ORF">DVW87_02530</name>
</gene>
<dbReference type="GO" id="GO:0016787">
    <property type="term" value="F:hydrolase activity"/>
    <property type="evidence" value="ECO:0007669"/>
    <property type="project" value="UniProtKB-KW"/>
</dbReference>
<dbReference type="InterPro" id="IPR007709">
    <property type="entry name" value="N-FG_amidohydro"/>
</dbReference>
<organism evidence="1 2">
    <name type="scientific">Sphingomonas aracearum</name>
    <dbReference type="NCBI Taxonomy" id="2283317"/>
    <lineage>
        <taxon>Bacteria</taxon>
        <taxon>Pseudomonadati</taxon>
        <taxon>Pseudomonadota</taxon>
        <taxon>Alphaproteobacteria</taxon>
        <taxon>Sphingomonadales</taxon>
        <taxon>Sphingomonadaceae</taxon>
        <taxon>Sphingomonas</taxon>
    </lineage>
</organism>
<proteinExistence type="predicted"/>
<dbReference type="Proteomes" id="UP000253918">
    <property type="component" value="Unassembled WGS sequence"/>
</dbReference>
<sequence length="242" mass="26170">MSPVQLRGEPGGVLLLCDHASAAVPPGVDLGVAPDLMARHIAVDIGAEPLTRALSAALHAPAVLGHVSRLVIDLHRPPDHPHLVPVESDGHVIAGNRGADVAGRLRTLHRPYHRAVAQAVREWRPTLIVAIHSFTRELETVPGVRPWHVGILYNRDARAARVMLELLRQADIPAGDNQPYSGRTLNTTLNRHGEANGIPSVSIEVRNDLIAEPEGVARWAALLGPMIVAIRNRLVENERSAQ</sequence>
<evidence type="ECO:0000313" key="1">
    <source>
        <dbReference type="EMBL" id="RDE07439.1"/>
    </source>
</evidence>
<accession>A0A369W061</accession>
<comment type="caution">
    <text evidence="1">The sequence shown here is derived from an EMBL/GenBank/DDBJ whole genome shotgun (WGS) entry which is preliminary data.</text>
</comment>
<keyword evidence="1" id="KW-0378">Hydrolase</keyword>
<dbReference type="EMBL" id="QQNB01000001">
    <property type="protein sequence ID" value="RDE07439.1"/>
    <property type="molecule type" value="Genomic_DNA"/>
</dbReference>
<dbReference type="SUPFAM" id="SSF53187">
    <property type="entry name" value="Zn-dependent exopeptidases"/>
    <property type="match status" value="1"/>
</dbReference>
<dbReference type="Gene3D" id="3.40.630.40">
    <property type="entry name" value="Zn-dependent exopeptidases"/>
    <property type="match status" value="1"/>
</dbReference>
<dbReference type="PIRSF" id="PIRSF029730">
    <property type="entry name" value="UCP029730"/>
    <property type="match status" value="1"/>
</dbReference>